<evidence type="ECO:0000313" key="2">
    <source>
        <dbReference type="Proteomes" id="UP000789920"/>
    </source>
</evidence>
<protein>
    <submittedName>
        <fullName evidence="1">12749_t:CDS:1</fullName>
    </submittedName>
</protein>
<organism evidence="1 2">
    <name type="scientific">Racocetra persica</name>
    <dbReference type="NCBI Taxonomy" id="160502"/>
    <lineage>
        <taxon>Eukaryota</taxon>
        <taxon>Fungi</taxon>
        <taxon>Fungi incertae sedis</taxon>
        <taxon>Mucoromycota</taxon>
        <taxon>Glomeromycotina</taxon>
        <taxon>Glomeromycetes</taxon>
        <taxon>Diversisporales</taxon>
        <taxon>Gigasporaceae</taxon>
        <taxon>Racocetra</taxon>
    </lineage>
</organism>
<dbReference type="Proteomes" id="UP000789920">
    <property type="component" value="Unassembled WGS sequence"/>
</dbReference>
<gene>
    <name evidence="1" type="ORF">RPERSI_LOCUS16742</name>
</gene>
<comment type="caution">
    <text evidence="1">The sequence shown here is derived from an EMBL/GenBank/DDBJ whole genome shotgun (WGS) entry which is preliminary data.</text>
</comment>
<keyword evidence="2" id="KW-1185">Reference proteome</keyword>
<reference evidence="1" key="1">
    <citation type="submission" date="2021-06" db="EMBL/GenBank/DDBJ databases">
        <authorList>
            <person name="Kallberg Y."/>
            <person name="Tangrot J."/>
            <person name="Rosling A."/>
        </authorList>
    </citation>
    <scope>NUCLEOTIDE SEQUENCE</scope>
    <source>
        <strain evidence="1">MA461A</strain>
    </source>
</reference>
<accession>A0ACA9R270</accession>
<sequence>KGVKVTHATVCNHLNCLGYKENRAEATPMLTKHIKARIAWAEKHSNDNWENTVFSDETLDCLGIPSSIGTGENVQLEGFQKRQKISARGAFWQEKHVPEIKKVLCDRWSPNLNHLKNLWEIKINVEKSRNEGMG</sequence>
<proteinExistence type="predicted"/>
<name>A0ACA9R270_9GLOM</name>
<feature type="non-terminal residue" evidence="1">
    <location>
        <position position="1"/>
    </location>
</feature>
<dbReference type="EMBL" id="CAJVQC010041826">
    <property type="protein sequence ID" value="CAG8773874.1"/>
    <property type="molecule type" value="Genomic_DNA"/>
</dbReference>
<evidence type="ECO:0000313" key="1">
    <source>
        <dbReference type="EMBL" id="CAG8773874.1"/>
    </source>
</evidence>